<sequence>MAMNVQSWMVNLGLAPPKGSAIQKPALVHGDQLPKVTNGSAGNGILKDSQVIIDQAQVEAKESRTASASDVKVKEVLSRLREGADTTTNSNSKASEDSKAAHALRRKSEMQASSSSGLDSLLQQISKKQKPNILDRSRKDWGQFKEEKGIEDELEAYKKSGDKYLDKVAFLQRSDVREYEKERDARLALQSKQRSETAPLI</sequence>
<dbReference type="Pfam" id="PF07572">
    <property type="entry name" value="BCNT"/>
    <property type="match status" value="1"/>
</dbReference>
<dbReference type="AlphaFoldDB" id="A0A8T0G5V3"/>
<evidence type="ECO:0000313" key="3">
    <source>
        <dbReference type="Proteomes" id="UP000822688"/>
    </source>
</evidence>
<reference evidence="2" key="1">
    <citation type="submission" date="2020-06" db="EMBL/GenBank/DDBJ databases">
        <title>WGS assembly of Ceratodon purpureus strain R40.</title>
        <authorList>
            <person name="Carey S.B."/>
            <person name="Jenkins J."/>
            <person name="Shu S."/>
            <person name="Lovell J.T."/>
            <person name="Sreedasyam A."/>
            <person name="Maumus F."/>
            <person name="Tiley G.P."/>
            <person name="Fernandez-Pozo N."/>
            <person name="Barry K."/>
            <person name="Chen C."/>
            <person name="Wang M."/>
            <person name="Lipzen A."/>
            <person name="Daum C."/>
            <person name="Saski C.A."/>
            <person name="Payton A.C."/>
            <person name="Mcbreen J.C."/>
            <person name="Conrad R.E."/>
            <person name="Kollar L.M."/>
            <person name="Olsson S."/>
            <person name="Huttunen S."/>
            <person name="Landis J.B."/>
            <person name="Wickett N.J."/>
            <person name="Johnson M.G."/>
            <person name="Rensing S.A."/>
            <person name="Grimwood J."/>
            <person name="Schmutz J."/>
            <person name="Mcdaniel S.F."/>
        </authorList>
    </citation>
    <scope>NUCLEOTIDE SEQUENCE</scope>
    <source>
        <strain evidence="2">R40</strain>
    </source>
</reference>
<dbReference type="EMBL" id="CM026433">
    <property type="protein sequence ID" value="KAG0554225.1"/>
    <property type="molecule type" value="Genomic_DNA"/>
</dbReference>
<name>A0A8T0G5V3_CERPU</name>
<evidence type="ECO:0000313" key="2">
    <source>
        <dbReference type="EMBL" id="KAG0554225.1"/>
    </source>
</evidence>
<dbReference type="PANTHER" id="PTHR48295">
    <property type="entry name" value="CRANIOFACIAL DEVELOPMENT PROTEIN 1"/>
    <property type="match status" value="1"/>
</dbReference>
<feature type="domain" description="BCNT-C" evidence="1">
    <location>
        <begin position="112"/>
        <end position="192"/>
    </location>
</feature>
<protein>
    <recommendedName>
        <fullName evidence="1">BCNT-C domain-containing protein</fullName>
    </recommendedName>
</protein>
<proteinExistence type="predicted"/>
<accession>A0A8T0G5V3</accession>
<dbReference type="Proteomes" id="UP000822688">
    <property type="component" value="Chromosome 12"/>
</dbReference>
<comment type="caution">
    <text evidence="2">The sequence shown here is derived from an EMBL/GenBank/DDBJ whole genome shotgun (WGS) entry which is preliminary data.</text>
</comment>
<evidence type="ECO:0000259" key="1">
    <source>
        <dbReference type="PROSITE" id="PS51279"/>
    </source>
</evidence>
<dbReference type="PROSITE" id="PS51279">
    <property type="entry name" value="BCNT_C"/>
    <property type="match status" value="1"/>
</dbReference>
<organism evidence="2 3">
    <name type="scientific">Ceratodon purpureus</name>
    <name type="common">Fire moss</name>
    <name type="synonym">Dicranum purpureum</name>
    <dbReference type="NCBI Taxonomy" id="3225"/>
    <lineage>
        <taxon>Eukaryota</taxon>
        <taxon>Viridiplantae</taxon>
        <taxon>Streptophyta</taxon>
        <taxon>Embryophyta</taxon>
        <taxon>Bryophyta</taxon>
        <taxon>Bryophytina</taxon>
        <taxon>Bryopsida</taxon>
        <taxon>Dicranidae</taxon>
        <taxon>Pseudoditrichales</taxon>
        <taxon>Ditrichaceae</taxon>
        <taxon>Ceratodon</taxon>
    </lineage>
</organism>
<dbReference type="InterPro" id="IPR027124">
    <property type="entry name" value="Swc5/CFDP1/2"/>
</dbReference>
<gene>
    <name evidence="2" type="ORF">KC19_12G074400</name>
</gene>
<keyword evidence="3" id="KW-1185">Reference proteome</keyword>
<dbReference type="PANTHER" id="PTHR48295:SF1">
    <property type="entry name" value="SWR1-COMPLEX PROTEIN 5"/>
    <property type="match status" value="1"/>
</dbReference>
<dbReference type="InterPro" id="IPR011421">
    <property type="entry name" value="BCNT-C"/>
</dbReference>